<dbReference type="EMBL" id="JANPWB010000002">
    <property type="protein sequence ID" value="KAJ1211058.1"/>
    <property type="molecule type" value="Genomic_DNA"/>
</dbReference>
<accession>A0AAV7WER9</accession>
<dbReference type="AlphaFoldDB" id="A0AAV7WER9"/>
<comment type="caution">
    <text evidence="2">The sequence shown here is derived from an EMBL/GenBank/DDBJ whole genome shotgun (WGS) entry which is preliminary data.</text>
</comment>
<feature type="region of interest" description="Disordered" evidence="1">
    <location>
        <begin position="187"/>
        <end position="234"/>
    </location>
</feature>
<organism evidence="2 3">
    <name type="scientific">Pleurodeles waltl</name>
    <name type="common">Iberian ribbed newt</name>
    <dbReference type="NCBI Taxonomy" id="8319"/>
    <lineage>
        <taxon>Eukaryota</taxon>
        <taxon>Metazoa</taxon>
        <taxon>Chordata</taxon>
        <taxon>Craniata</taxon>
        <taxon>Vertebrata</taxon>
        <taxon>Euteleostomi</taxon>
        <taxon>Amphibia</taxon>
        <taxon>Batrachia</taxon>
        <taxon>Caudata</taxon>
        <taxon>Salamandroidea</taxon>
        <taxon>Salamandridae</taxon>
        <taxon>Pleurodelinae</taxon>
        <taxon>Pleurodeles</taxon>
    </lineage>
</organism>
<evidence type="ECO:0000313" key="2">
    <source>
        <dbReference type="EMBL" id="KAJ1211058.1"/>
    </source>
</evidence>
<evidence type="ECO:0000256" key="1">
    <source>
        <dbReference type="SAM" id="MobiDB-lite"/>
    </source>
</evidence>
<reference evidence="2" key="1">
    <citation type="journal article" date="2022" name="bioRxiv">
        <title>Sequencing and chromosome-scale assembly of the giantPleurodeles waltlgenome.</title>
        <authorList>
            <person name="Brown T."/>
            <person name="Elewa A."/>
            <person name="Iarovenko S."/>
            <person name="Subramanian E."/>
            <person name="Araus A.J."/>
            <person name="Petzold A."/>
            <person name="Susuki M."/>
            <person name="Suzuki K.-i.T."/>
            <person name="Hayashi T."/>
            <person name="Toyoda A."/>
            <person name="Oliveira C."/>
            <person name="Osipova E."/>
            <person name="Leigh N.D."/>
            <person name="Simon A."/>
            <person name="Yun M.H."/>
        </authorList>
    </citation>
    <scope>NUCLEOTIDE SEQUENCE</scope>
    <source>
        <strain evidence="2">20211129_DDA</strain>
        <tissue evidence="2">Liver</tissue>
    </source>
</reference>
<sequence>MRLPGVGSASTLTCMCTSRCPLGSRCIVTTYTLHAAVDQAPIVKRVPLLCRSTVADRCSAVTDHYLLHPVVCISWSPSLLLPCLLLWAARLPSISVLQVRAGRELSLRSLGARVRSGKSTSAGALPPSITPGHQAMVSYAVVPRPGPTAEVCRCDGQSLPNPGGPSQQPTLSQQCCSPFLCPLKANPGQDQPNLRGSPRSSKESGQVCLGHPSRRAEPLLLRLPAQSSLPKKVT</sequence>
<gene>
    <name evidence="2" type="ORF">NDU88_006420</name>
</gene>
<dbReference type="Proteomes" id="UP001066276">
    <property type="component" value="Chromosome 1_2"/>
</dbReference>
<evidence type="ECO:0000313" key="3">
    <source>
        <dbReference type="Proteomes" id="UP001066276"/>
    </source>
</evidence>
<proteinExistence type="predicted"/>
<keyword evidence="3" id="KW-1185">Reference proteome</keyword>
<name>A0AAV7WER9_PLEWA</name>
<protein>
    <submittedName>
        <fullName evidence="2">Uncharacterized protein</fullName>
    </submittedName>
</protein>